<feature type="domain" description="Type II/III secretion system secretin-like" evidence="4">
    <location>
        <begin position="263"/>
        <end position="414"/>
    </location>
</feature>
<proteinExistence type="inferred from homology"/>
<evidence type="ECO:0000256" key="2">
    <source>
        <dbReference type="SAM" id="MobiDB-lite"/>
    </source>
</evidence>
<dbReference type="PANTHER" id="PTHR30332">
    <property type="entry name" value="PROBABLE GENERAL SECRETION PATHWAY PROTEIN D"/>
    <property type="match status" value="1"/>
</dbReference>
<dbReference type="Pfam" id="PF00263">
    <property type="entry name" value="Secretin"/>
    <property type="match status" value="1"/>
</dbReference>
<dbReference type="PANTHER" id="PTHR30332:SF17">
    <property type="entry name" value="TYPE IV PILIATION SYSTEM PROTEIN DR_0774-RELATED"/>
    <property type="match status" value="1"/>
</dbReference>
<comment type="caution">
    <text evidence="5">The sequence shown here is derived from an EMBL/GenBank/DDBJ whole genome shotgun (WGS) entry which is preliminary data.</text>
</comment>
<sequence>MIVRSLLLASLLFPFSSCLASPVPVDVELVDVPSSSVVGLLYREVLRVPFVVSPDAEKDHRPVSVHLFGSQSEVASQLRALLVAQGFVLRSSSGVASIDVRPPPSPSVEVKPPLFPFVYRPRWRTPAYLASLLSSVFPDGRFSSSRSSVSLPSQGVSSGSGSYSSSSQSSAPSASQDAFDALVFLGTRADISRLGSLLPRVDTPAGEVLVKASVFEVHSDLNDNSTFQTVLAVLGSDFKLSADWSQSALTLKNTAIESVVRSLSSDNRFRVVTAPSLRARSGQPASFNVGQQVPVIGSVSYAGNGSSSTPVQSVEYKQSGVIFSVLPTVHDNSIDIGVFQEISSFINTTTGVNNTPTLQQRSLTSSLSLHDGDVVIMGGLSQSQVTRGHTAFSFLPFVGGTANQNSRSDLLIVLQVVRLNQIDGSPTPQEVAVRARLPRPAPVPLRSVPEAPRGY</sequence>
<evidence type="ECO:0000256" key="1">
    <source>
        <dbReference type="RuleBase" id="RU004003"/>
    </source>
</evidence>
<comment type="similarity">
    <text evidence="1">Belongs to the bacterial secretin family.</text>
</comment>
<accession>A0ABX2P9H9</accession>
<reference evidence="5 6" key="1">
    <citation type="submission" date="2020-06" db="EMBL/GenBank/DDBJ databases">
        <title>Synonyms of Asaia species.</title>
        <authorList>
            <person name="Sombolestani A."/>
        </authorList>
    </citation>
    <scope>NUCLEOTIDE SEQUENCE [LARGE SCALE GENOMIC DNA]</scope>
    <source>
        <strain evidence="5 6">LMG 27047</strain>
    </source>
</reference>
<evidence type="ECO:0000313" key="5">
    <source>
        <dbReference type="EMBL" id="NVN48254.1"/>
    </source>
</evidence>
<dbReference type="InterPro" id="IPR004846">
    <property type="entry name" value="T2SS/T3SS_dom"/>
</dbReference>
<feature type="signal peptide" evidence="3">
    <location>
        <begin position="1"/>
        <end position="20"/>
    </location>
</feature>
<gene>
    <name evidence="5" type="ORF">HW542_15755</name>
</gene>
<feature type="chain" id="PRO_5047151211" evidence="3">
    <location>
        <begin position="21"/>
        <end position="455"/>
    </location>
</feature>
<dbReference type="Proteomes" id="UP001516351">
    <property type="component" value="Unassembled WGS sequence"/>
</dbReference>
<evidence type="ECO:0000313" key="6">
    <source>
        <dbReference type="Proteomes" id="UP001516351"/>
    </source>
</evidence>
<evidence type="ECO:0000259" key="4">
    <source>
        <dbReference type="Pfam" id="PF00263"/>
    </source>
</evidence>
<keyword evidence="3" id="KW-0732">Signal</keyword>
<feature type="region of interest" description="Disordered" evidence="2">
    <location>
        <begin position="146"/>
        <end position="171"/>
    </location>
</feature>
<dbReference type="InterPro" id="IPR050810">
    <property type="entry name" value="Bact_Secretion_Sys_Channel"/>
</dbReference>
<keyword evidence="6" id="KW-1185">Reference proteome</keyword>
<dbReference type="EMBL" id="JABXXV010000014">
    <property type="protein sequence ID" value="NVN48254.1"/>
    <property type="molecule type" value="Genomic_DNA"/>
</dbReference>
<evidence type="ECO:0000256" key="3">
    <source>
        <dbReference type="SAM" id="SignalP"/>
    </source>
</evidence>
<organism evidence="5 6">
    <name type="scientific">Asaia spathodeae</name>
    <dbReference type="NCBI Taxonomy" id="657016"/>
    <lineage>
        <taxon>Bacteria</taxon>
        <taxon>Pseudomonadati</taxon>
        <taxon>Pseudomonadota</taxon>
        <taxon>Alphaproteobacteria</taxon>
        <taxon>Acetobacterales</taxon>
        <taxon>Acetobacteraceae</taxon>
        <taxon>Asaia</taxon>
    </lineage>
</organism>
<protein>
    <submittedName>
        <fullName evidence="5">Type II secretory pathway, component PulD</fullName>
    </submittedName>
</protein>
<name>A0ABX2P9H9_9PROT</name>